<feature type="domain" description="UBC core" evidence="13">
    <location>
        <begin position="3"/>
        <end position="157"/>
    </location>
</feature>
<gene>
    <name evidence="14" type="ORF">FGO68_gene9860</name>
</gene>
<evidence type="ECO:0000256" key="8">
    <source>
        <dbReference type="ARBA" id="ARBA00039165"/>
    </source>
</evidence>
<comment type="similarity">
    <text evidence="11">Belongs to the ubiquitin-conjugating enzyme family.</text>
</comment>
<dbReference type="GO" id="GO:0005694">
    <property type="term" value="C:chromosome"/>
    <property type="evidence" value="ECO:0007669"/>
    <property type="project" value="UniProtKB-ARBA"/>
</dbReference>
<keyword evidence="3" id="KW-0808">Transferase</keyword>
<dbReference type="PANTHER" id="PTHR24067">
    <property type="entry name" value="UBIQUITIN-CONJUGATING ENZYME E2"/>
    <property type="match status" value="1"/>
</dbReference>
<dbReference type="OrthoDB" id="6600758at2759"/>
<evidence type="ECO:0000313" key="15">
    <source>
        <dbReference type="Proteomes" id="UP000785679"/>
    </source>
</evidence>
<dbReference type="FunFam" id="3.10.110.10:FF:000035">
    <property type="entry name" value="SUMO-conjugating enzyme ubc9"/>
    <property type="match status" value="1"/>
</dbReference>
<reference evidence="14" key="1">
    <citation type="submission" date="2019-06" db="EMBL/GenBank/DDBJ databases">
        <authorList>
            <person name="Zheng W."/>
        </authorList>
    </citation>
    <scope>NUCLEOTIDE SEQUENCE</scope>
    <source>
        <strain evidence="14">QDHG01</strain>
    </source>
</reference>
<evidence type="ECO:0000259" key="13">
    <source>
        <dbReference type="PROSITE" id="PS50127"/>
    </source>
</evidence>
<comment type="caution">
    <text evidence="14">The sequence shown here is derived from an EMBL/GenBank/DDBJ whole genome shotgun (WGS) entry which is preliminary data.</text>
</comment>
<dbReference type="PROSITE" id="PS50127">
    <property type="entry name" value="UBC_2"/>
    <property type="match status" value="1"/>
</dbReference>
<dbReference type="InterPro" id="IPR000608">
    <property type="entry name" value="UBC"/>
</dbReference>
<evidence type="ECO:0000256" key="6">
    <source>
        <dbReference type="ARBA" id="ARBA00022840"/>
    </source>
</evidence>
<evidence type="ECO:0000256" key="9">
    <source>
        <dbReference type="ARBA" id="ARBA00044296"/>
    </source>
</evidence>
<evidence type="ECO:0000256" key="5">
    <source>
        <dbReference type="ARBA" id="ARBA00022786"/>
    </source>
</evidence>
<evidence type="ECO:0000313" key="14">
    <source>
        <dbReference type="EMBL" id="TNV78148.1"/>
    </source>
</evidence>
<evidence type="ECO:0000256" key="2">
    <source>
        <dbReference type="ARBA" id="ARBA00004718"/>
    </source>
</evidence>
<dbReference type="GO" id="GO:0005634">
    <property type="term" value="C:nucleus"/>
    <property type="evidence" value="ECO:0007669"/>
    <property type="project" value="UniProtKB-SubCell"/>
</dbReference>
<protein>
    <recommendedName>
        <fullName evidence="8">SUMO-conjugating enzyme UBC9</fullName>
    </recommendedName>
    <alternativeName>
        <fullName evidence="9">Ubiquitin carrier protein 9</fullName>
    </alternativeName>
</protein>
<keyword evidence="6 11" id="KW-0067">ATP-binding</keyword>
<dbReference type="InterPro" id="IPR023313">
    <property type="entry name" value="UBQ-conjugating_AS"/>
</dbReference>
<sequence length="159" mass="18416">MQIAKERLMKERKDWRKDHPPGFSARPQINPETDEQDLFHWVCKIPGKPSTPWEGGEFVLHMEFTDEYPNKPPKCQFKPVLFHPNIYPSGTVCLSILNEDEDWRPTLTVGTLLLGIQELLGSPNIDSPAQAEPYHLHLKDKAAYEKKVREQVQEISKEQ</sequence>
<comment type="pathway">
    <text evidence="2">Protein modification; protein sumoylation.</text>
</comment>
<dbReference type="InterPro" id="IPR050113">
    <property type="entry name" value="Ub_conjugating_enzyme"/>
</dbReference>
<dbReference type="CDD" id="cd23798">
    <property type="entry name" value="UBCc_UBE2I"/>
    <property type="match status" value="1"/>
</dbReference>
<keyword evidence="15" id="KW-1185">Reference proteome</keyword>
<dbReference type="Proteomes" id="UP000785679">
    <property type="component" value="Unassembled WGS sequence"/>
</dbReference>
<keyword evidence="7" id="KW-0539">Nucleus</keyword>
<evidence type="ECO:0000256" key="12">
    <source>
        <dbReference type="SAM" id="MobiDB-lite"/>
    </source>
</evidence>
<evidence type="ECO:0000256" key="3">
    <source>
        <dbReference type="ARBA" id="ARBA00022679"/>
    </source>
</evidence>
<feature type="compositionally biased region" description="Basic and acidic residues" evidence="12">
    <location>
        <begin position="1"/>
        <end position="20"/>
    </location>
</feature>
<dbReference type="SUPFAM" id="SSF54495">
    <property type="entry name" value="UBC-like"/>
    <property type="match status" value="1"/>
</dbReference>
<feature type="region of interest" description="Disordered" evidence="12">
    <location>
        <begin position="1"/>
        <end position="30"/>
    </location>
</feature>
<dbReference type="GO" id="GO:0019787">
    <property type="term" value="F:ubiquitin-like protein transferase activity"/>
    <property type="evidence" value="ECO:0007669"/>
    <property type="project" value="UniProtKB-ARBA"/>
</dbReference>
<dbReference type="PROSITE" id="PS00183">
    <property type="entry name" value="UBC_1"/>
    <property type="match status" value="1"/>
</dbReference>
<dbReference type="Pfam" id="PF00179">
    <property type="entry name" value="UQ_con"/>
    <property type="match status" value="1"/>
</dbReference>
<dbReference type="Gene3D" id="3.10.110.10">
    <property type="entry name" value="Ubiquitin Conjugating Enzyme"/>
    <property type="match status" value="1"/>
</dbReference>
<dbReference type="InterPro" id="IPR016135">
    <property type="entry name" value="UBQ-conjugating_enzyme/RWD"/>
</dbReference>
<feature type="active site" description="Glycyl thioester intermediate" evidence="10">
    <location>
        <position position="93"/>
    </location>
</feature>
<comment type="subcellular location">
    <subcellularLocation>
        <location evidence="1">Nucleus</location>
    </subcellularLocation>
</comment>
<dbReference type="AlphaFoldDB" id="A0A8J8NNJ4"/>
<accession>A0A8J8NNJ4</accession>
<evidence type="ECO:0000256" key="1">
    <source>
        <dbReference type="ARBA" id="ARBA00004123"/>
    </source>
</evidence>
<keyword evidence="4 11" id="KW-0547">Nucleotide-binding</keyword>
<dbReference type="EMBL" id="RRYP01010809">
    <property type="protein sequence ID" value="TNV78148.1"/>
    <property type="molecule type" value="Genomic_DNA"/>
</dbReference>
<evidence type="ECO:0000256" key="10">
    <source>
        <dbReference type="PROSITE-ProRule" id="PRU10133"/>
    </source>
</evidence>
<evidence type="ECO:0000256" key="7">
    <source>
        <dbReference type="ARBA" id="ARBA00023242"/>
    </source>
</evidence>
<evidence type="ECO:0000256" key="11">
    <source>
        <dbReference type="RuleBase" id="RU362109"/>
    </source>
</evidence>
<name>A0A8J8NNJ4_HALGN</name>
<keyword evidence="5 11" id="KW-0833">Ubl conjugation pathway</keyword>
<proteinExistence type="inferred from homology"/>
<evidence type="ECO:0000256" key="4">
    <source>
        <dbReference type="ARBA" id="ARBA00022741"/>
    </source>
</evidence>
<organism evidence="14 15">
    <name type="scientific">Halteria grandinella</name>
    <dbReference type="NCBI Taxonomy" id="5974"/>
    <lineage>
        <taxon>Eukaryota</taxon>
        <taxon>Sar</taxon>
        <taxon>Alveolata</taxon>
        <taxon>Ciliophora</taxon>
        <taxon>Intramacronucleata</taxon>
        <taxon>Spirotrichea</taxon>
        <taxon>Stichotrichia</taxon>
        <taxon>Sporadotrichida</taxon>
        <taxon>Halteriidae</taxon>
        <taxon>Halteria</taxon>
    </lineage>
</organism>
<dbReference type="GO" id="GO:0005524">
    <property type="term" value="F:ATP binding"/>
    <property type="evidence" value="ECO:0007669"/>
    <property type="project" value="UniProtKB-UniRule"/>
</dbReference>
<dbReference type="SMART" id="SM00212">
    <property type="entry name" value="UBCc"/>
    <property type="match status" value="1"/>
</dbReference>